<dbReference type="Proteomes" id="UP001497472">
    <property type="component" value="Unassembled WGS sequence"/>
</dbReference>
<sequence>MVFNYLRKNPFYYTHTHTKTLQLVHSDIFGPMETSPLGGAKYFMTLIDDYSKKDFVYLHKKSDVLETFKEFKSQAEKQLECSIKCLRSDNGLEYVNANFSEFLKSNGIFHQTTTTYMPEQNGVAERMNRTVLLESRLFFLQVSV</sequence>
<dbReference type="PANTHER" id="PTHR42648">
    <property type="entry name" value="TRANSPOSASE, PUTATIVE-RELATED"/>
    <property type="match status" value="1"/>
</dbReference>
<dbReference type="EMBL" id="CAVLEF010000007">
    <property type="protein sequence ID" value="CAK1546208.1"/>
    <property type="molecule type" value="Genomic_DNA"/>
</dbReference>
<proteinExistence type="predicted"/>
<dbReference type="InterPro" id="IPR012337">
    <property type="entry name" value="RNaseH-like_sf"/>
</dbReference>
<dbReference type="AlphaFoldDB" id="A0AAV1JCE6"/>
<dbReference type="Gene3D" id="3.30.420.10">
    <property type="entry name" value="Ribonuclease H-like superfamily/Ribonuclease H"/>
    <property type="match status" value="1"/>
</dbReference>
<dbReference type="InterPro" id="IPR001584">
    <property type="entry name" value="Integrase_cat-core"/>
</dbReference>
<dbReference type="PANTHER" id="PTHR42648:SF28">
    <property type="entry name" value="TRANSPOSON-ENCODED PROTEIN WITH RIBONUCLEASE H-LIKE AND RETROVIRUS ZINC FINGER-LIKE DOMAINS"/>
    <property type="match status" value="1"/>
</dbReference>
<organism evidence="2 3">
    <name type="scientific">Leptosia nina</name>
    <dbReference type="NCBI Taxonomy" id="320188"/>
    <lineage>
        <taxon>Eukaryota</taxon>
        <taxon>Metazoa</taxon>
        <taxon>Ecdysozoa</taxon>
        <taxon>Arthropoda</taxon>
        <taxon>Hexapoda</taxon>
        <taxon>Insecta</taxon>
        <taxon>Pterygota</taxon>
        <taxon>Neoptera</taxon>
        <taxon>Endopterygota</taxon>
        <taxon>Lepidoptera</taxon>
        <taxon>Glossata</taxon>
        <taxon>Ditrysia</taxon>
        <taxon>Papilionoidea</taxon>
        <taxon>Pieridae</taxon>
        <taxon>Pierinae</taxon>
        <taxon>Leptosia</taxon>
    </lineage>
</organism>
<evidence type="ECO:0000313" key="2">
    <source>
        <dbReference type="EMBL" id="CAK1546208.1"/>
    </source>
</evidence>
<protein>
    <recommendedName>
        <fullName evidence="1">Integrase catalytic domain-containing protein</fullName>
    </recommendedName>
</protein>
<feature type="domain" description="Integrase catalytic" evidence="1">
    <location>
        <begin position="6"/>
        <end position="144"/>
    </location>
</feature>
<evidence type="ECO:0000313" key="3">
    <source>
        <dbReference type="Proteomes" id="UP001497472"/>
    </source>
</evidence>
<keyword evidence="3" id="KW-1185">Reference proteome</keyword>
<evidence type="ECO:0000259" key="1">
    <source>
        <dbReference type="PROSITE" id="PS50994"/>
    </source>
</evidence>
<dbReference type="GO" id="GO:0003676">
    <property type="term" value="F:nucleic acid binding"/>
    <property type="evidence" value="ECO:0007669"/>
    <property type="project" value="InterPro"/>
</dbReference>
<dbReference type="SUPFAM" id="SSF53098">
    <property type="entry name" value="Ribonuclease H-like"/>
    <property type="match status" value="1"/>
</dbReference>
<comment type="caution">
    <text evidence="2">The sequence shown here is derived from an EMBL/GenBank/DDBJ whole genome shotgun (WGS) entry which is preliminary data.</text>
</comment>
<dbReference type="InterPro" id="IPR039537">
    <property type="entry name" value="Retrotran_Ty1/copia-like"/>
</dbReference>
<name>A0AAV1JCE6_9NEOP</name>
<gene>
    <name evidence="2" type="ORF">LNINA_LOCUS5800</name>
</gene>
<dbReference type="InterPro" id="IPR036397">
    <property type="entry name" value="RNaseH_sf"/>
</dbReference>
<accession>A0AAV1JCE6</accession>
<dbReference type="GO" id="GO:0015074">
    <property type="term" value="P:DNA integration"/>
    <property type="evidence" value="ECO:0007669"/>
    <property type="project" value="InterPro"/>
</dbReference>
<dbReference type="PROSITE" id="PS50994">
    <property type="entry name" value="INTEGRASE"/>
    <property type="match status" value="1"/>
</dbReference>
<reference evidence="2 3" key="1">
    <citation type="submission" date="2023-11" db="EMBL/GenBank/DDBJ databases">
        <authorList>
            <person name="Okamura Y."/>
        </authorList>
    </citation>
    <scope>NUCLEOTIDE SEQUENCE [LARGE SCALE GENOMIC DNA]</scope>
</reference>
<dbReference type="Pfam" id="PF00665">
    <property type="entry name" value="rve"/>
    <property type="match status" value="1"/>
</dbReference>